<comment type="similarity">
    <text evidence="1 2">Belongs to the fructosamine kinase family.</text>
</comment>
<protein>
    <submittedName>
        <fullName evidence="3">Fructosamine kinase family protein</fullName>
    </submittedName>
</protein>
<sequence length="277" mass="30632">MSDIIAAALGSRPRDFGRVGGGCIHDCRRLRMHDGRNVFVKIGRGDAAELLRAEGEGLACLAPHIRVPQVIAEREEADGTHWMAMEWLDLVGMNDAAWENLGRQLAGLHAVNAESHGLDRDNFIGATPQENTRCASWQEFYIERRLRPQIRLAQSKGYEVPERGILGAAERLLAGHEPRPALLHGDLWGGNCGSPGMGQAIVFDPAPYYGDPETDIAMLNLFGSPPEAFDEGYGAMAEGWEERQRLYELYHILNHLNLFGGTYLASVERCVARMGVR</sequence>
<gene>
    <name evidence="3" type="ORF">OJ996_17100</name>
</gene>
<evidence type="ECO:0000313" key="4">
    <source>
        <dbReference type="Proteomes" id="UP001165653"/>
    </source>
</evidence>
<dbReference type="InterPro" id="IPR016477">
    <property type="entry name" value="Fructo-/Ketosamine-3-kinase"/>
</dbReference>
<evidence type="ECO:0000313" key="3">
    <source>
        <dbReference type="EMBL" id="MCW1915306.1"/>
    </source>
</evidence>
<name>A0ABT3G637_9BACT</name>
<dbReference type="RefSeq" id="WP_264514849.1">
    <property type="nucleotide sequence ID" value="NZ_JAPDDR010000008.1"/>
</dbReference>
<dbReference type="Gene3D" id="3.90.1200.10">
    <property type="match status" value="1"/>
</dbReference>
<evidence type="ECO:0000256" key="1">
    <source>
        <dbReference type="ARBA" id="ARBA00009460"/>
    </source>
</evidence>
<dbReference type="EMBL" id="JAPDDR010000008">
    <property type="protein sequence ID" value="MCW1915306.1"/>
    <property type="molecule type" value="Genomic_DNA"/>
</dbReference>
<evidence type="ECO:0000256" key="2">
    <source>
        <dbReference type="PIRNR" id="PIRNR006221"/>
    </source>
</evidence>
<organism evidence="3 4">
    <name type="scientific">Luteolibacter rhizosphaerae</name>
    <dbReference type="NCBI Taxonomy" id="2989719"/>
    <lineage>
        <taxon>Bacteria</taxon>
        <taxon>Pseudomonadati</taxon>
        <taxon>Verrucomicrobiota</taxon>
        <taxon>Verrucomicrobiia</taxon>
        <taxon>Verrucomicrobiales</taxon>
        <taxon>Verrucomicrobiaceae</taxon>
        <taxon>Luteolibacter</taxon>
    </lineage>
</organism>
<dbReference type="InterPro" id="IPR011009">
    <property type="entry name" value="Kinase-like_dom_sf"/>
</dbReference>
<dbReference type="Proteomes" id="UP001165653">
    <property type="component" value="Unassembled WGS sequence"/>
</dbReference>
<reference evidence="3" key="1">
    <citation type="submission" date="2022-10" db="EMBL/GenBank/DDBJ databases">
        <title>Luteolibacter sp. GHJ8, whole genome shotgun sequencing project.</title>
        <authorList>
            <person name="Zhao G."/>
            <person name="Shen L."/>
        </authorList>
    </citation>
    <scope>NUCLEOTIDE SEQUENCE</scope>
    <source>
        <strain evidence="3">GHJ8</strain>
    </source>
</reference>
<dbReference type="GO" id="GO:0016301">
    <property type="term" value="F:kinase activity"/>
    <property type="evidence" value="ECO:0007669"/>
    <property type="project" value="UniProtKB-KW"/>
</dbReference>
<dbReference type="PIRSF" id="PIRSF006221">
    <property type="entry name" value="Ketosamine-3-kinase"/>
    <property type="match status" value="1"/>
</dbReference>
<comment type="caution">
    <text evidence="3">The sequence shown here is derived from an EMBL/GenBank/DDBJ whole genome shotgun (WGS) entry which is preliminary data.</text>
</comment>
<keyword evidence="2" id="KW-0808">Transferase</keyword>
<keyword evidence="4" id="KW-1185">Reference proteome</keyword>
<dbReference type="Gene3D" id="3.30.200.20">
    <property type="entry name" value="Phosphorylase Kinase, domain 1"/>
    <property type="match status" value="1"/>
</dbReference>
<accession>A0ABT3G637</accession>
<proteinExistence type="inferred from homology"/>
<keyword evidence="2 3" id="KW-0418">Kinase</keyword>
<dbReference type="PANTHER" id="PTHR12149:SF8">
    <property type="entry name" value="PROTEIN-RIBULOSAMINE 3-KINASE"/>
    <property type="match status" value="1"/>
</dbReference>
<dbReference type="Pfam" id="PF03881">
    <property type="entry name" value="Fructosamin_kin"/>
    <property type="match status" value="1"/>
</dbReference>
<dbReference type="PANTHER" id="PTHR12149">
    <property type="entry name" value="FRUCTOSAMINE 3 KINASE-RELATED PROTEIN"/>
    <property type="match status" value="1"/>
</dbReference>
<dbReference type="SUPFAM" id="SSF56112">
    <property type="entry name" value="Protein kinase-like (PK-like)"/>
    <property type="match status" value="1"/>
</dbReference>